<evidence type="ECO:0000313" key="2">
    <source>
        <dbReference type="EMBL" id="KIE06496.1"/>
    </source>
</evidence>
<reference evidence="2" key="1">
    <citation type="journal article" date="2015" name="Genome Announc.">
        <title>Draft Genome Sequence of Tolypothrix boutellei Strain VB521301.</title>
        <authorList>
            <person name="Chandrababunaidu M.M."/>
            <person name="Singh D."/>
            <person name="Sen D."/>
            <person name="Bhan S."/>
            <person name="Das S."/>
            <person name="Gupta A."/>
            <person name="Adhikary S.P."/>
            <person name="Tripathy S."/>
        </authorList>
    </citation>
    <scope>NUCLEOTIDE SEQUENCE</scope>
    <source>
        <strain evidence="2">VB521301</strain>
    </source>
</reference>
<accession>A0A0C1N289</accession>
<dbReference type="PANTHER" id="PTHR48098:SF1">
    <property type="entry name" value="DIACYLGLYCEROL ACYLTRANSFERASE_MYCOLYLTRANSFERASE AG85A"/>
    <property type="match status" value="1"/>
</dbReference>
<evidence type="ECO:0000313" key="3">
    <source>
        <dbReference type="Proteomes" id="UP000029738"/>
    </source>
</evidence>
<keyword evidence="3" id="KW-1185">Reference proteome</keyword>
<evidence type="ECO:0000313" key="1">
    <source>
        <dbReference type="EMBL" id="KAF3890198.1"/>
    </source>
</evidence>
<dbReference type="SUPFAM" id="SSF53474">
    <property type="entry name" value="alpha/beta-Hydrolases"/>
    <property type="match status" value="1"/>
</dbReference>
<dbReference type="Pfam" id="PF00756">
    <property type="entry name" value="Esterase"/>
    <property type="match status" value="1"/>
</dbReference>
<dbReference type="EMBL" id="JHEG04000001">
    <property type="protein sequence ID" value="KAF3890198.1"/>
    <property type="molecule type" value="Genomic_DNA"/>
</dbReference>
<organism evidence="2">
    <name type="scientific">Tolypothrix bouteillei VB521301</name>
    <dbReference type="NCBI Taxonomy" id="1479485"/>
    <lineage>
        <taxon>Bacteria</taxon>
        <taxon>Bacillati</taxon>
        <taxon>Cyanobacteriota</taxon>
        <taxon>Cyanophyceae</taxon>
        <taxon>Nostocales</taxon>
        <taxon>Tolypothrichaceae</taxon>
        <taxon>Tolypothrix</taxon>
    </lineage>
</organism>
<reference evidence="1" key="2">
    <citation type="submission" date="2019-11" db="EMBL/GenBank/DDBJ databases">
        <title>Improved Assembly of Tolypothrix boutellei genome.</title>
        <authorList>
            <person name="Sarangi A.N."/>
            <person name="Mukherjee M."/>
            <person name="Ghosh S."/>
            <person name="Singh D."/>
            <person name="Das A."/>
            <person name="Kant S."/>
            <person name="Prusty A."/>
            <person name="Tripathy S."/>
        </authorList>
    </citation>
    <scope>NUCLEOTIDE SEQUENCE</scope>
    <source>
        <strain evidence="1">VB521301</strain>
    </source>
</reference>
<dbReference type="Gene3D" id="3.40.50.1820">
    <property type="entry name" value="alpha/beta hydrolase"/>
    <property type="match status" value="1"/>
</dbReference>
<proteinExistence type="predicted"/>
<protein>
    <submittedName>
        <fullName evidence="1 2">Esterase</fullName>
    </submittedName>
</protein>
<dbReference type="InterPro" id="IPR000801">
    <property type="entry name" value="Esterase-like"/>
</dbReference>
<dbReference type="EMBL" id="JHEG02000059">
    <property type="protein sequence ID" value="KIE06496.1"/>
    <property type="molecule type" value="Genomic_DNA"/>
</dbReference>
<dbReference type="InterPro" id="IPR050583">
    <property type="entry name" value="Mycobacterial_A85_antigen"/>
</dbReference>
<dbReference type="PROSITE" id="PS51257">
    <property type="entry name" value="PROKAR_LIPOPROTEIN"/>
    <property type="match status" value="1"/>
</dbReference>
<dbReference type="RefSeq" id="WP_038091798.1">
    <property type="nucleotide sequence ID" value="NZ_JHEG04000001.1"/>
</dbReference>
<dbReference type="AlphaFoldDB" id="A0A0C1N289"/>
<dbReference type="Proteomes" id="UP000029738">
    <property type="component" value="Unassembled WGS sequence"/>
</dbReference>
<sequence length="315" mass="35123">MNHKEINILVVVALLALASCHNVIGVRAQTLQKVPQTASVLPQLNVSALAKPLTYKIETYRSEAMEGNRTYGISLPPGYEENPNQRYPVILLLHGGHGDPDDWFKEKKGNALTTLQQLYTTGKLPPSIIITPDGNDRRGSSPYWDPAYIDGPHGQVSTAVGDELVKVVKDRYRTLPTPNFWAIGGLSSGGWGAVNVGLHNLNHFSILFSHSGYFRDKSGPQNSPISYIKSIPPEARKRLRVYLDSGKSDEELEESQKFSQVLSQEKIYNVFRQFPGSHTWSYWRKHLADSLTFVGEQFKILEIQHAADNLGSSKP</sequence>
<dbReference type="PANTHER" id="PTHR48098">
    <property type="entry name" value="ENTEROCHELIN ESTERASE-RELATED"/>
    <property type="match status" value="1"/>
</dbReference>
<dbReference type="InterPro" id="IPR029058">
    <property type="entry name" value="AB_hydrolase_fold"/>
</dbReference>
<comment type="caution">
    <text evidence="2">The sequence shown here is derived from an EMBL/GenBank/DDBJ whole genome shotgun (WGS) entry which is preliminary data.</text>
</comment>
<name>A0A0C1N289_9CYAN</name>
<dbReference type="GO" id="GO:0016747">
    <property type="term" value="F:acyltransferase activity, transferring groups other than amino-acyl groups"/>
    <property type="evidence" value="ECO:0007669"/>
    <property type="project" value="TreeGrafter"/>
</dbReference>
<gene>
    <name evidence="2" type="ORF">DA73_0234490</name>
    <name evidence="1" type="ORF">DA73_0400035690</name>
</gene>
<dbReference type="STRING" id="1479485.DA73_0234490"/>
<dbReference type="OrthoDB" id="9777383at2"/>